<dbReference type="Proteomes" id="UP000579945">
    <property type="component" value="Unassembled WGS sequence"/>
</dbReference>
<dbReference type="RefSeq" id="WP_183662954.1">
    <property type="nucleotide sequence ID" value="NZ_BAAAXX010000065.1"/>
</dbReference>
<keyword evidence="2" id="KW-1185">Reference proteome</keyword>
<accession>A0A7W5VI40</accession>
<protein>
    <submittedName>
        <fullName evidence="1">Uncharacterized protein</fullName>
    </submittedName>
</protein>
<dbReference type="GeneID" id="95395907"/>
<comment type="caution">
    <text evidence="1">The sequence shown here is derived from an EMBL/GenBank/DDBJ whole genome shotgun (WGS) entry which is preliminary data.</text>
</comment>
<gene>
    <name evidence="1" type="ORF">FHR33_009968</name>
</gene>
<dbReference type="AlphaFoldDB" id="A0A7W5VI40"/>
<dbReference type="EMBL" id="JACIBV010000003">
    <property type="protein sequence ID" value="MBB3734015.1"/>
    <property type="molecule type" value="Genomic_DNA"/>
</dbReference>
<sequence>MTVVDKLEDAACYAGLELWLQTPCRNHVLWAYDAEHLDFLERYVRAFIREREPNRNGSLASRLPAWLKDAKNRDLVLARCATLRVRLHQASRYKVDVGQRRVTDSDLMR</sequence>
<reference evidence="1 2" key="1">
    <citation type="submission" date="2020-08" db="EMBL/GenBank/DDBJ databases">
        <title>Sequencing the genomes of 1000 actinobacteria strains.</title>
        <authorList>
            <person name="Klenk H.-P."/>
        </authorList>
    </citation>
    <scope>NUCLEOTIDE SEQUENCE [LARGE SCALE GENOMIC DNA]</scope>
    <source>
        <strain evidence="1 2">DSM 44320</strain>
    </source>
</reference>
<evidence type="ECO:0000313" key="2">
    <source>
        <dbReference type="Proteomes" id="UP000579945"/>
    </source>
</evidence>
<organism evidence="1 2">
    <name type="scientific">Nonomuraea dietziae</name>
    <dbReference type="NCBI Taxonomy" id="65515"/>
    <lineage>
        <taxon>Bacteria</taxon>
        <taxon>Bacillati</taxon>
        <taxon>Actinomycetota</taxon>
        <taxon>Actinomycetes</taxon>
        <taxon>Streptosporangiales</taxon>
        <taxon>Streptosporangiaceae</taxon>
        <taxon>Nonomuraea</taxon>
    </lineage>
</organism>
<evidence type="ECO:0000313" key="1">
    <source>
        <dbReference type="EMBL" id="MBB3734015.1"/>
    </source>
</evidence>
<name>A0A7W5VI40_9ACTN</name>
<proteinExistence type="predicted"/>